<evidence type="ECO:0000313" key="3">
    <source>
        <dbReference type="Proteomes" id="UP000199063"/>
    </source>
</evidence>
<dbReference type="Proteomes" id="UP000199063">
    <property type="component" value="Unassembled WGS sequence"/>
</dbReference>
<reference evidence="3" key="1">
    <citation type="submission" date="2016-10" db="EMBL/GenBank/DDBJ databases">
        <authorList>
            <person name="Varghese N."/>
            <person name="Submissions S."/>
        </authorList>
    </citation>
    <scope>NUCLEOTIDE SEQUENCE [LARGE SCALE GENOMIC DNA]</scope>
    <source>
        <strain evidence="3">CGMCC 4.7042</strain>
    </source>
</reference>
<protein>
    <submittedName>
        <fullName evidence="2">Uncharacterized protein</fullName>
    </submittedName>
</protein>
<dbReference type="AlphaFoldDB" id="A0A1G9ZCL3"/>
<evidence type="ECO:0000256" key="1">
    <source>
        <dbReference type="SAM" id="Phobius"/>
    </source>
</evidence>
<keyword evidence="3" id="KW-1185">Reference proteome</keyword>
<dbReference type="GeneID" id="40832659"/>
<keyword evidence="1" id="KW-1133">Transmembrane helix</keyword>
<name>A0A1G9ZCL3_9ACTN</name>
<keyword evidence="1" id="KW-0472">Membrane</keyword>
<evidence type="ECO:0000313" key="2">
    <source>
        <dbReference type="EMBL" id="SDN18915.1"/>
    </source>
</evidence>
<keyword evidence="1" id="KW-0812">Transmembrane</keyword>
<dbReference type="RefSeq" id="WP_093659367.1">
    <property type="nucleotide sequence ID" value="NZ_FNHI01000021.1"/>
</dbReference>
<sequence length="70" mass="7987">MSYDPIVAGIGLLILAAMALLIALNPRQQRITPTRDLSWIDERIAAERDPARRTAWRTLRRLATEEENES</sequence>
<organism evidence="2 3">
    <name type="scientific">Streptomyces wuyuanensis</name>
    <dbReference type="NCBI Taxonomy" id="1196353"/>
    <lineage>
        <taxon>Bacteria</taxon>
        <taxon>Bacillati</taxon>
        <taxon>Actinomycetota</taxon>
        <taxon>Actinomycetes</taxon>
        <taxon>Kitasatosporales</taxon>
        <taxon>Streptomycetaceae</taxon>
        <taxon>Streptomyces</taxon>
    </lineage>
</organism>
<gene>
    <name evidence="2" type="ORF">SAMN05444921_12180</name>
</gene>
<proteinExistence type="predicted"/>
<accession>A0A1G9ZCL3</accession>
<dbReference type="EMBL" id="FNHI01000021">
    <property type="protein sequence ID" value="SDN18915.1"/>
    <property type="molecule type" value="Genomic_DNA"/>
</dbReference>
<dbReference type="STRING" id="1196353.SAMN05444921_12180"/>
<feature type="transmembrane region" description="Helical" evidence="1">
    <location>
        <begin position="6"/>
        <end position="25"/>
    </location>
</feature>